<sequence>MTIKNVLKEHRKKSKTVDEDEFWFLSDDEDTGKRVPRGKCFKKRKYMREEDFEKKYPKITKKLMTGVLSDTMESQDNPAKEMASTPGWYDKDYSDVTDECVFNMDNDSQMDEFKMLDSSDKEQRKEVKDPLGHTL</sequence>
<feature type="region of interest" description="Disordered" evidence="1">
    <location>
        <begin position="70"/>
        <end position="89"/>
    </location>
</feature>
<evidence type="ECO:0000313" key="3">
    <source>
        <dbReference type="Proteomes" id="UP001066276"/>
    </source>
</evidence>
<proteinExistence type="predicted"/>
<accession>A0AAV7U9N7</accession>
<evidence type="ECO:0000313" key="2">
    <source>
        <dbReference type="EMBL" id="KAJ1184463.1"/>
    </source>
</evidence>
<evidence type="ECO:0000256" key="1">
    <source>
        <dbReference type="SAM" id="MobiDB-lite"/>
    </source>
</evidence>
<dbReference type="EMBL" id="JANPWB010000005">
    <property type="protein sequence ID" value="KAJ1184463.1"/>
    <property type="molecule type" value="Genomic_DNA"/>
</dbReference>
<dbReference type="Proteomes" id="UP001066276">
    <property type="component" value="Chromosome 3_1"/>
</dbReference>
<organism evidence="2 3">
    <name type="scientific">Pleurodeles waltl</name>
    <name type="common">Iberian ribbed newt</name>
    <dbReference type="NCBI Taxonomy" id="8319"/>
    <lineage>
        <taxon>Eukaryota</taxon>
        <taxon>Metazoa</taxon>
        <taxon>Chordata</taxon>
        <taxon>Craniata</taxon>
        <taxon>Vertebrata</taxon>
        <taxon>Euteleostomi</taxon>
        <taxon>Amphibia</taxon>
        <taxon>Batrachia</taxon>
        <taxon>Caudata</taxon>
        <taxon>Salamandroidea</taxon>
        <taxon>Salamandridae</taxon>
        <taxon>Pleurodelinae</taxon>
        <taxon>Pleurodeles</taxon>
    </lineage>
</organism>
<reference evidence="2" key="1">
    <citation type="journal article" date="2022" name="bioRxiv">
        <title>Sequencing and chromosome-scale assembly of the giantPleurodeles waltlgenome.</title>
        <authorList>
            <person name="Brown T."/>
            <person name="Elewa A."/>
            <person name="Iarovenko S."/>
            <person name="Subramanian E."/>
            <person name="Araus A.J."/>
            <person name="Petzold A."/>
            <person name="Susuki M."/>
            <person name="Suzuki K.-i.T."/>
            <person name="Hayashi T."/>
            <person name="Toyoda A."/>
            <person name="Oliveira C."/>
            <person name="Osipova E."/>
            <person name="Leigh N.D."/>
            <person name="Simon A."/>
            <person name="Yun M.H."/>
        </authorList>
    </citation>
    <scope>NUCLEOTIDE SEQUENCE</scope>
    <source>
        <strain evidence="2">20211129_DDA</strain>
        <tissue evidence="2">Liver</tissue>
    </source>
</reference>
<gene>
    <name evidence="2" type="ORF">NDU88_001269</name>
</gene>
<feature type="region of interest" description="Disordered" evidence="1">
    <location>
        <begin position="111"/>
        <end position="135"/>
    </location>
</feature>
<comment type="caution">
    <text evidence="2">The sequence shown here is derived from an EMBL/GenBank/DDBJ whole genome shotgun (WGS) entry which is preliminary data.</text>
</comment>
<dbReference type="AlphaFoldDB" id="A0AAV7U9N7"/>
<keyword evidence="3" id="KW-1185">Reference proteome</keyword>
<protein>
    <submittedName>
        <fullName evidence="2">Uncharacterized protein</fullName>
    </submittedName>
</protein>
<name>A0AAV7U9N7_PLEWA</name>